<feature type="modified residue" description="Phosphohistidine" evidence="12">
    <location>
        <position position="614"/>
    </location>
</feature>
<dbReference type="InterPro" id="IPR036097">
    <property type="entry name" value="HisK_dim/P_sf"/>
</dbReference>
<dbReference type="InterPro" id="IPR036641">
    <property type="entry name" value="HPT_dom_sf"/>
</dbReference>
<keyword evidence="6 14" id="KW-0812">Transmembrane</keyword>
<dbReference type="PROSITE" id="PS50110">
    <property type="entry name" value="RESPONSE_REGULATORY"/>
    <property type="match status" value="1"/>
</dbReference>
<feature type="transmembrane region" description="Helical" evidence="14">
    <location>
        <begin position="21"/>
        <end position="37"/>
    </location>
</feature>
<dbReference type="InterPro" id="IPR003594">
    <property type="entry name" value="HATPase_dom"/>
</dbReference>
<dbReference type="InterPro" id="IPR004358">
    <property type="entry name" value="Sig_transdc_His_kin-like_C"/>
</dbReference>
<evidence type="ECO:0000256" key="4">
    <source>
        <dbReference type="ARBA" id="ARBA00022475"/>
    </source>
</evidence>
<dbReference type="Proteomes" id="UP001158049">
    <property type="component" value="Unassembled WGS sequence"/>
</dbReference>
<evidence type="ECO:0000256" key="9">
    <source>
        <dbReference type="ARBA" id="ARBA00022989"/>
    </source>
</evidence>
<dbReference type="SMART" id="SM00448">
    <property type="entry name" value="REC"/>
    <property type="match status" value="1"/>
</dbReference>
<evidence type="ECO:0000256" key="10">
    <source>
        <dbReference type="ARBA" id="ARBA00023012"/>
    </source>
</evidence>
<dbReference type="SMART" id="SM00388">
    <property type="entry name" value="HisKA"/>
    <property type="match status" value="1"/>
</dbReference>
<evidence type="ECO:0000256" key="5">
    <source>
        <dbReference type="ARBA" id="ARBA00022553"/>
    </source>
</evidence>
<name>A0ABY1PTE6_9BURK</name>
<feature type="transmembrane region" description="Helical" evidence="14">
    <location>
        <begin position="118"/>
        <end position="140"/>
    </location>
</feature>
<comment type="subcellular location">
    <subcellularLocation>
        <location evidence="2">Cell membrane</location>
        <topology evidence="2">Multi-pass membrane protein</topology>
    </subcellularLocation>
</comment>
<dbReference type="GO" id="GO:0016301">
    <property type="term" value="F:kinase activity"/>
    <property type="evidence" value="ECO:0007669"/>
    <property type="project" value="UniProtKB-KW"/>
</dbReference>
<evidence type="ECO:0000256" key="13">
    <source>
        <dbReference type="PROSITE-ProRule" id="PRU00169"/>
    </source>
</evidence>
<feature type="transmembrane region" description="Helical" evidence="14">
    <location>
        <begin position="43"/>
        <end position="66"/>
    </location>
</feature>
<dbReference type="SMART" id="SM00387">
    <property type="entry name" value="HATPase_c"/>
    <property type="match status" value="1"/>
</dbReference>
<dbReference type="InterPro" id="IPR003661">
    <property type="entry name" value="HisK_dim/P_dom"/>
</dbReference>
<evidence type="ECO:0000256" key="11">
    <source>
        <dbReference type="ARBA" id="ARBA00023136"/>
    </source>
</evidence>
<evidence type="ECO:0000256" key="7">
    <source>
        <dbReference type="ARBA" id="ARBA00022741"/>
    </source>
</evidence>
<evidence type="ECO:0000259" key="17">
    <source>
        <dbReference type="PROSITE" id="PS50894"/>
    </source>
</evidence>
<comment type="catalytic activity">
    <reaction evidence="1">
        <text>ATP + protein L-histidine = ADP + protein N-phospho-L-histidine.</text>
        <dbReference type="EC" id="2.7.13.3"/>
    </reaction>
</comment>
<feature type="domain" description="HPt" evidence="17">
    <location>
        <begin position="575"/>
        <end position="668"/>
    </location>
</feature>
<gene>
    <name evidence="18" type="ORF">SAMN06295970_101495</name>
</gene>
<keyword evidence="4" id="KW-1003">Cell membrane</keyword>
<dbReference type="CDD" id="cd16922">
    <property type="entry name" value="HATPase_EvgS-ArcB-TorS-like"/>
    <property type="match status" value="1"/>
</dbReference>
<feature type="transmembrane region" description="Helical" evidence="14">
    <location>
        <begin position="87"/>
        <end position="112"/>
    </location>
</feature>
<keyword evidence="9 14" id="KW-1133">Transmembrane helix</keyword>
<dbReference type="Pfam" id="PF00512">
    <property type="entry name" value="HisKA"/>
    <property type="match status" value="1"/>
</dbReference>
<protein>
    <recommendedName>
        <fullName evidence="3">histidine kinase</fullName>
        <ecNumber evidence="3">2.7.13.3</ecNumber>
    </recommendedName>
</protein>
<sequence length="674" mass="72100">MTKKLMLSENVRAQASLRARLGMPVCLGMLCSLWYWGPVSPQIRPWHIALAFGFHVAYNAAVLLAVRPASRVKPALVARTTAVMDPLLLSLGLGLLGESGQLFTCFYLFTILGFGFRIGARTMALCQAAAIAGFIAVALVSPAWRPHPIAALSVLLFLAVVPLYAKPLIIGLQQACAHAESESRAKTQLLANVSHELRTPLTGIVSCAQLIGEENADPHVRRRSDTILTLSRELMGQINHLLDSAKYGAGALQLDRAPFRIADLAEQLRRTLAATALTKGVVLHVSTDERIAASLLGDAFHLARVLLNLGGNALKFTEHGEVLIRFSLLEQTPAACRVRFSCRDTGIGIAPELHQKIFEPFYQASAGTTRKYGGTGLGLGIVRGILGAMGSRLAVHSACGQGSLFEFDLWLDRAPPPAAFAMPETARNKRILVADDNATNLVLTRELLERDGHQVVTAAGGREAIRLLGTMQFDLAILDYNLGDMDGASVLQIYRFGTLDPAPTYLLTADSAAATARRLMDAGAAGVLHKPIDLSTLRQAINHVFSAGQAPCQDGAPVLYIDPDAMAELRELGGDSLFFEQLLATAATDIKALCDILCSAVRRQDLDATHEKAHALKGITVSVGAVRLSVVATRLMHIAQADLQREGAALADEIGATAAHSIHSLRSLMLSADG</sequence>
<dbReference type="InterPro" id="IPR005467">
    <property type="entry name" value="His_kinase_dom"/>
</dbReference>
<keyword evidence="7" id="KW-0547">Nucleotide-binding</keyword>
<dbReference type="Pfam" id="PF00072">
    <property type="entry name" value="Response_reg"/>
    <property type="match status" value="1"/>
</dbReference>
<dbReference type="Pfam" id="PF02518">
    <property type="entry name" value="HATPase_c"/>
    <property type="match status" value="1"/>
</dbReference>
<dbReference type="SUPFAM" id="SSF47384">
    <property type="entry name" value="Homodimeric domain of signal transducing histidine kinase"/>
    <property type="match status" value="1"/>
</dbReference>
<dbReference type="CDD" id="cd17546">
    <property type="entry name" value="REC_hyHK_CKI1_RcsC-like"/>
    <property type="match status" value="1"/>
</dbReference>
<feature type="transmembrane region" description="Helical" evidence="14">
    <location>
        <begin position="147"/>
        <end position="165"/>
    </location>
</feature>
<keyword evidence="10" id="KW-0902">Two-component regulatory system</keyword>
<dbReference type="SUPFAM" id="SSF55874">
    <property type="entry name" value="ATPase domain of HSP90 chaperone/DNA topoisomerase II/histidine kinase"/>
    <property type="match status" value="1"/>
</dbReference>
<proteinExistence type="predicted"/>
<dbReference type="Gene3D" id="1.20.120.160">
    <property type="entry name" value="HPT domain"/>
    <property type="match status" value="1"/>
</dbReference>
<evidence type="ECO:0000256" key="6">
    <source>
        <dbReference type="ARBA" id="ARBA00022692"/>
    </source>
</evidence>
<feature type="domain" description="Response regulatory" evidence="16">
    <location>
        <begin position="430"/>
        <end position="545"/>
    </location>
</feature>
<evidence type="ECO:0000256" key="8">
    <source>
        <dbReference type="ARBA" id="ARBA00022840"/>
    </source>
</evidence>
<dbReference type="PROSITE" id="PS50894">
    <property type="entry name" value="HPT"/>
    <property type="match status" value="1"/>
</dbReference>
<dbReference type="SUPFAM" id="SSF47226">
    <property type="entry name" value="Histidine-containing phosphotransfer domain, HPT domain"/>
    <property type="match status" value="1"/>
</dbReference>
<keyword evidence="19" id="KW-1185">Reference proteome</keyword>
<keyword evidence="18" id="KW-0808">Transferase</keyword>
<accession>A0ABY1PTE6</accession>
<keyword evidence="18" id="KW-0418">Kinase</keyword>
<dbReference type="CDD" id="cd00082">
    <property type="entry name" value="HisKA"/>
    <property type="match status" value="1"/>
</dbReference>
<dbReference type="SUPFAM" id="SSF52172">
    <property type="entry name" value="CheY-like"/>
    <property type="match status" value="1"/>
</dbReference>
<dbReference type="Gene3D" id="1.10.287.130">
    <property type="match status" value="1"/>
</dbReference>
<dbReference type="InterPro" id="IPR011006">
    <property type="entry name" value="CheY-like_superfamily"/>
</dbReference>
<keyword evidence="8" id="KW-0067">ATP-binding</keyword>
<dbReference type="EC" id="2.7.13.3" evidence="3"/>
<evidence type="ECO:0000256" key="3">
    <source>
        <dbReference type="ARBA" id="ARBA00012438"/>
    </source>
</evidence>
<evidence type="ECO:0000256" key="1">
    <source>
        <dbReference type="ARBA" id="ARBA00000085"/>
    </source>
</evidence>
<evidence type="ECO:0000256" key="12">
    <source>
        <dbReference type="PROSITE-ProRule" id="PRU00110"/>
    </source>
</evidence>
<evidence type="ECO:0000313" key="18">
    <source>
        <dbReference type="EMBL" id="SMP45309.1"/>
    </source>
</evidence>
<dbReference type="InterPro" id="IPR036890">
    <property type="entry name" value="HATPase_C_sf"/>
</dbReference>
<dbReference type="PANTHER" id="PTHR45339">
    <property type="entry name" value="HYBRID SIGNAL TRANSDUCTION HISTIDINE KINASE J"/>
    <property type="match status" value="1"/>
</dbReference>
<organism evidence="18 19">
    <name type="scientific">Noviherbaspirillum suwonense</name>
    <dbReference type="NCBI Taxonomy" id="1224511"/>
    <lineage>
        <taxon>Bacteria</taxon>
        <taxon>Pseudomonadati</taxon>
        <taxon>Pseudomonadota</taxon>
        <taxon>Betaproteobacteria</taxon>
        <taxon>Burkholderiales</taxon>
        <taxon>Oxalobacteraceae</taxon>
        <taxon>Noviherbaspirillum</taxon>
    </lineage>
</organism>
<dbReference type="Gene3D" id="3.30.565.10">
    <property type="entry name" value="Histidine kinase-like ATPase, C-terminal domain"/>
    <property type="match status" value="1"/>
</dbReference>
<evidence type="ECO:0000259" key="15">
    <source>
        <dbReference type="PROSITE" id="PS50109"/>
    </source>
</evidence>
<dbReference type="RefSeq" id="WP_283440638.1">
    <property type="nucleotide sequence ID" value="NZ_FXUL01000001.1"/>
</dbReference>
<comment type="caution">
    <text evidence="18">The sequence shown here is derived from an EMBL/GenBank/DDBJ whole genome shotgun (WGS) entry which is preliminary data.</text>
</comment>
<dbReference type="InterPro" id="IPR008207">
    <property type="entry name" value="Sig_transdc_His_kin_Hpt_dom"/>
</dbReference>
<evidence type="ECO:0000313" key="19">
    <source>
        <dbReference type="Proteomes" id="UP001158049"/>
    </source>
</evidence>
<dbReference type="EMBL" id="FXUL01000001">
    <property type="protein sequence ID" value="SMP45309.1"/>
    <property type="molecule type" value="Genomic_DNA"/>
</dbReference>
<dbReference type="PRINTS" id="PR00344">
    <property type="entry name" value="BCTRLSENSOR"/>
</dbReference>
<keyword evidence="11 14" id="KW-0472">Membrane</keyword>
<evidence type="ECO:0000256" key="14">
    <source>
        <dbReference type="SAM" id="Phobius"/>
    </source>
</evidence>
<evidence type="ECO:0000259" key="16">
    <source>
        <dbReference type="PROSITE" id="PS50110"/>
    </source>
</evidence>
<dbReference type="InterPro" id="IPR001789">
    <property type="entry name" value="Sig_transdc_resp-reg_receiver"/>
</dbReference>
<keyword evidence="5 13" id="KW-0597">Phosphoprotein</keyword>
<dbReference type="PANTHER" id="PTHR45339:SF1">
    <property type="entry name" value="HYBRID SIGNAL TRANSDUCTION HISTIDINE KINASE J"/>
    <property type="match status" value="1"/>
</dbReference>
<feature type="domain" description="Histidine kinase" evidence="15">
    <location>
        <begin position="192"/>
        <end position="413"/>
    </location>
</feature>
<evidence type="ECO:0000256" key="2">
    <source>
        <dbReference type="ARBA" id="ARBA00004651"/>
    </source>
</evidence>
<dbReference type="PROSITE" id="PS50109">
    <property type="entry name" value="HIS_KIN"/>
    <property type="match status" value="1"/>
</dbReference>
<feature type="modified residue" description="4-aspartylphosphate" evidence="13">
    <location>
        <position position="479"/>
    </location>
</feature>
<reference evidence="18 19" key="1">
    <citation type="submission" date="2017-05" db="EMBL/GenBank/DDBJ databases">
        <authorList>
            <person name="Varghese N."/>
            <person name="Submissions S."/>
        </authorList>
    </citation>
    <scope>NUCLEOTIDE SEQUENCE [LARGE SCALE GENOMIC DNA]</scope>
    <source>
        <strain evidence="18 19">DSM 26001</strain>
    </source>
</reference>
<dbReference type="Gene3D" id="3.40.50.2300">
    <property type="match status" value="1"/>
</dbReference>